<keyword evidence="3 5" id="KW-0717">Septation</keyword>
<evidence type="ECO:0000256" key="4">
    <source>
        <dbReference type="ARBA" id="ARBA00023306"/>
    </source>
</evidence>
<organism evidence="6 7">
    <name type="scientific">Solimonas fluminis</name>
    <dbReference type="NCBI Taxonomy" id="2086571"/>
    <lineage>
        <taxon>Bacteria</taxon>
        <taxon>Pseudomonadati</taxon>
        <taxon>Pseudomonadota</taxon>
        <taxon>Gammaproteobacteria</taxon>
        <taxon>Nevskiales</taxon>
        <taxon>Nevskiaceae</taxon>
        <taxon>Solimonas</taxon>
    </lineage>
</organism>
<dbReference type="InterPro" id="IPR009777">
    <property type="entry name" value="ZapD"/>
</dbReference>
<sequence>MTPASELVTFEQPLTEKVRTFLRLEFLFAQHQHHRADGTPFGARATLHALLDILVVISRSDLKNEILKELTDQHAHLTRLASKPGVDPALLKGVLAEITQAVNGMQQLATQFANSLLRGNDFLTTVLSRASIPGGTCAFDLPIYHHWLSRPESQNRADLDAWFADLRPFEQAINLYLKLLRNSVPAQQAVARGGIYIQTPQAPCVLLRVTVPVDARVYPEISAGKHRFTVRFMSAGDVNARSHQAATDVPFQIQCCAL</sequence>
<gene>
    <name evidence="5" type="primary">zapD</name>
    <name evidence="6" type="ORF">C3942_07850</name>
</gene>
<keyword evidence="4 5" id="KW-0131">Cell cycle</keyword>
<evidence type="ECO:0000256" key="5">
    <source>
        <dbReference type="HAMAP-Rule" id="MF_01092"/>
    </source>
</evidence>
<name>A0A2S5TI55_9GAMM</name>
<comment type="caution">
    <text evidence="6">The sequence shown here is derived from an EMBL/GenBank/DDBJ whole genome shotgun (WGS) entry which is preliminary data.</text>
</comment>
<comment type="function">
    <text evidence="5">Cell division factor that enhances FtsZ-ring assembly. Directly interacts with FtsZ and promotes bundling of FtsZ protofilaments, with a reduction in FtsZ GTPase activity.</text>
</comment>
<keyword evidence="7" id="KW-1185">Reference proteome</keyword>
<dbReference type="PANTHER" id="PTHR39455">
    <property type="entry name" value="CELL DIVISION PROTEIN ZAPD"/>
    <property type="match status" value="1"/>
</dbReference>
<evidence type="ECO:0000313" key="6">
    <source>
        <dbReference type="EMBL" id="PPE74664.1"/>
    </source>
</evidence>
<dbReference type="GO" id="GO:0005737">
    <property type="term" value="C:cytoplasm"/>
    <property type="evidence" value="ECO:0007669"/>
    <property type="project" value="UniProtKB-SubCell"/>
</dbReference>
<dbReference type="NCBIfam" id="NF003656">
    <property type="entry name" value="PRK05287.1-4"/>
    <property type="match status" value="1"/>
</dbReference>
<comment type="similarity">
    <text evidence="5">Belongs to the ZapD family.</text>
</comment>
<evidence type="ECO:0000256" key="2">
    <source>
        <dbReference type="ARBA" id="ARBA00022618"/>
    </source>
</evidence>
<comment type="subcellular location">
    <subcellularLocation>
        <location evidence="5">Cytoplasm</location>
    </subcellularLocation>
    <text evidence="5">Localizes to mid-cell in an FtsZ-dependent manner.</text>
</comment>
<evidence type="ECO:0000313" key="7">
    <source>
        <dbReference type="Proteomes" id="UP000238220"/>
    </source>
</evidence>
<dbReference type="InterPro" id="IPR036268">
    <property type="entry name" value="ZapD_sf"/>
</dbReference>
<dbReference type="GO" id="GO:0043093">
    <property type="term" value="P:FtsZ-dependent cytokinesis"/>
    <property type="evidence" value="ECO:0007669"/>
    <property type="project" value="UniProtKB-UniRule"/>
</dbReference>
<dbReference type="Proteomes" id="UP000238220">
    <property type="component" value="Unassembled WGS sequence"/>
</dbReference>
<keyword evidence="1 5" id="KW-0963">Cytoplasm</keyword>
<dbReference type="AlphaFoldDB" id="A0A2S5TI55"/>
<dbReference type="InterPro" id="IPR027462">
    <property type="entry name" value="ZapD_C"/>
</dbReference>
<accession>A0A2S5TI55</accession>
<proteinExistence type="inferred from homology"/>
<dbReference type="SUPFAM" id="SSF160950">
    <property type="entry name" value="YacF-like"/>
    <property type="match status" value="1"/>
</dbReference>
<evidence type="ECO:0000256" key="1">
    <source>
        <dbReference type="ARBA" id="ARBA00022490"/>
    </source>
</evidence>
<dbReference type="GO" id="GO:0000917">
    <property type="term" value="P:division septum assembly"/>
    <property type="evidence" value="ECO:0007669"/>
    <property type="project" value="UniProtKB-KW"/>
</dbReference>
<keyword evidence="2 5" id="KW-0132">Cell division</keyword>
<protein>
    <recommendedName>
        <fullName evidence="5">Cell division protein ZapD</fullName>
    </recommendedName>
    <alternativeName>
        <fullName evidence="5">Z ring-associated protein D</fullName>
    </alternativeName>
</protein>
<dbReference type="HAMAP" id="MF_01092">
    <property type="entry name" value="ZapD"/>
    <property type="match status" value="1"/>
</dbReference>
<dbReference type="Gene3D" id="1.10.3900.10">
    <property type="entry name" value="YacF-like"/>
    <property type="match status" value="1"/>
</dbReference>
<dbReference type="RefSeq" id="WP_104229821.1">
    <property type="nucleotide sequence ID" value="NZ_PSNW01000003.1"/>
</dbReference>
<dbReference type="Pfam" id="PF07072">
    <property type="entry name" value="ZapD"/>
    <property type="match status" value="1"/>
</dbReference>
<reference evidence="6 7" key="1">
    <citation type="submission" date="2018-02" db="EMBL/GenBank/DDBJ databases">
        <title>Genome sequencing of Solimonas sp. HR-BB.</title>
        <authorList>
            <person name="Lee Y."/>
            <person name="Jeon C.O."/>
        </authorList>
    </citation>
    <scope>NUCLEOTIDE SEQUENCE [LARGE SCALE GENOMIC DNA]</scope>
    <source>
        <strain evidence="6 7">HR-BB</strain>
    </source>
</reference>
<dbReference type="PANTHER" id="PTHR39455:SF1">
    <property type="entry name" value="CELL DIVISION PROTEIN ZAPD"/>
    <property type="match status" value="1"/>
</dbReference>
<comment type="subunit">
    <text evidence="5">Interacts with FtsZ.</text>
</comment>
<dbReference type="GO" id="GO:0032153">
    <property type="term" value="C:cell division site"/>
    <property type="evidence" value="ECO:0007669"/>
    <property type="project" value="TreeGrafter"/>
</dbReference>
<evidence type="ECO:0000256" key="3">
    <source>
        <dbReference type="ARBA" id="ARBA00023210"/>
    </source>
</evidence>
<dbReference type="OrthoDB" id="5294622at2"/>
<dbReference type="Gene3D" id="2.60.440.10">
    <property type="entry name" value="YacF-like domains"/>
    <property type="match status" value="1"/>
</dbReference>
<dbReference type="EMBL" id="PSNW01000003">
    <property type="protein sequence ID" value="PPE74664.1"/>
    <property type="molecule type" value="Genomic_DNA"/>
</dbReference>